<protein>
    <submittedName>
        <fullName evidence="1">Uncharacterized protein</fullName>
    </submittedName>
</protein>
<reference evidence="1 2" key="1">
    <citation type="submission" date="2018-01" db="EMBL/GenBank/DDBJ databases">
        <title>Whole genome sequencing of Histamine producing bacteria.</title>
        <authorList>
            <person name="Butler K."/>
        </authorList>
    </citation>
    <scope>NUCLEOTIDE SEQUENCE [LARGE SCALE GENOMIC DNA]</scope>
    <source>
        <strain evidence="1 2">A1-4</strain>
    </source>
</reference>
<keyword evidence="2" id="KW-1185">Reference proteome</keyword>
<dbReference type="AlphaFoldDB" id="A0AAX0Z108"/>
<gene>
    <name evidence="1" type="ORF">C0W53_07555</name>
</gene>
<dbReference type="RefSeq" id="WP_052957428.1">
    <property type="nucleotide sequence ID" value="NZ_JZTB01000012.1"/>
</dbReference>
<dbReference type="Proteomes" id="UP000240728">
    <property type="component" value="Unassembled WGS sequence"/>
</dbReference>
<sequence>MSKISISVANSIDNLEATKFLHKLLGMSLSTAKACLSNGKNAAFFSGELFLNDHNEVAENIRKIISFFCARNIELFIVEIDSTMDWEGAFNESNRISISVMLDILNDADRCFH</sequence>
<accession>A0AAX0Z108</accession>
<evidence type="ECO:0000313" key="1">
    <source>
        <dbReference type="EMBL" id="PSX45863.1"/>
    </source>
</evidence>
<proteinExistence type="predicted"/>
<comment type="caution">
    <text evidence="1">The sequence shown here is derived from an EMBL/GenBank/DDBJ whole genome shotgun (WGS) entry which is preliminary data.</text>
</comment>
<evidence type="ECO:0000313" key="2">
    <source>
        <dbReference type="Proteomes" id="UP000240728"/>
    </source>
</evidence>
<dbReference type="EMBL" id="PYOZ01000003">
    <property type="protein sequence ID" value="PSX45863.1"/>
    <property type="molecule type" value="Genomic_DNA"/>
</dbReference>
<name>A0AAX0Z108_9GAMM</name>
<organism evidence="1 2">
    <name type="scientific">Photobacterium kishitanii</name>
    <dbReference type="NCBI Taxonomy" id="318456"/>
    <lineage>
        <taxon>Bacteria</taxon>
        <taxon>Pseudomonadati</taxon>
        <taxon>Pseudomonadota</taxon>
        <taxon>Gammaproteobacteria</taxon>
        <taxon>Vibrionales</taxon>
        <taxon>Vibrionaceae</taxon>
        <taxon>Photobacterium</taxon>
    </lineage>
</organism>